<dbReference type="InterPro" id="IPR001254">
    <property type="entry name" value="Trypsin_dom"/>
</dbReference>
<proteinExistence type="inferred from homology"/>
<dbReference type="InterPro" id="IPR043504">
    <property type="entry name" value="Peptidase_S1_PA_chymotrypsin"/>
</dbReference>
<dbReference type="InterPro" id="IPR051487">
    <property type="entry name" value="Ser/Thr_Proteases_Immune/Dev"/>
</dbReference>
<dbReference type="Pfam" id="PF00089">
    <property type="entry name" value="Trypsin"/>
    <property type="match status" value="2"/>
</dbReference>
<organism evidence="4 5">
    <name type="scientific">Asbolus verrucosus</name>
    <name type="common">Desert ironclad beetle</name>
    <dbReference type="NCBI Taxonomy" id="1661398"/>
    <lineage>
        <taxon>Eukaryota</taxon>
        <taxon>Metazoa</taxon>
        <taxon>Ecdysozoa</taxon>
        <taxon>Arthropoda</taxon>
        <taxon>Hexapoda</taxon>
        <taxon>Insecta</taxon>
        <taxon>Pterygota</taxon>
        <taxon>Neoptera</taxon>
        <taxon>Endopterygota</taxon>
        <taxon>Coleoptera</taxon>
        <taxon>Polyphaga</taxon>
        <taxon>Cucujiformia</taxon>
        <taxon>Tenebrionidae</taxon>
        <taxon>Pimeliinae</taxon>
        <taxon>Asbolus</taxon>
    </lineage>
</organism>
<dbReference type="STRING" id="1661398.A0A482VXP4"/>
<evidence type="ECO:0000256" key="2">
    <source>
        <dbReference type="ARBA" id="ARBA00024195"/>
    </source>
</evidence>
<dbReference type="PANTHER" id="PTHR24256">
    <property type="entry name" value="TRYPTASE-RELATED"/>
    <property type="match status" value="1"/>
</dbReference>
<dbReference type="SMART" id="SM00020">
    <property type="entry name" value="Tryp_SPc"/>
    <property type="match status" value="1"/>
</dbReference>
<dbReference type="Gene3D" id="2.40.10.10">
    <property type="entry name" value="Trypsin-like serine proteases"/>
    <property type="match status" value="2"/>
</dbReference>
<gene>
    <name evidence="4" type="ORF">BDFB_007597</name>
</gene>
<evidence type="ECO:0000259" key="3">
    <source>
        <dbReference type="PROSITE" id="PS50240"/>
    </source>
</evidence>
<protein>
    <submittedName>
        <fullName evidence="4">Trypsin domain containing protein</fullName>
    </submittedName>
</protein>
<keyword evidence="1" id="KW-1015">Disulfide bond</keyword>
<dbReference type="SUPFAM" id="SSF50494">
    <property type="entry name" value="Trypsin-like serine proteases"/>
    <property type="match status" value="1"/>
</dbReference>
<name>A0A482VXP4_ASBVE</name>
<feature type="domain" description="Peptidase S1" evidence="3">
    <location>
        <begin position="69"/>
        <end position="261"/>
    </location>
</feature>
<dbReference type="Proteomes" id="UP000292052">
    <property type="component" value="Unassembled WGS sequence"/>
</dbReference>
<dbReference type="GO" id="GO:0006508">
    <property type="term" value="P:proteolysis"/>
    <property type="evidence" value="ECO:0007669"/>
    <property type="project" value="InterPro"/>
</dbReference>
<dbReference type="AlphaFoldDB" id="A0A482VXP4"/>
<sequence length="261" mass="29694">MTKRVQLVCVDWDNKLLKEFKYPKIKGYTPLCKVNRGTGLVSNNRYDNKYYLTGIATCGVKSVKAQTLIVHGNNVTKGDYPWQVAIYRTEETTAHCVTDEVGSKFSEKLYTVAVGKYYRDYYHPDDKNAQFSSLIDIFVPDQYQGELQNYVGDIAVLITETSFVLSREVQPICVDWEAKYETHILRPTATGFVRKTVCKGDSGGGLVFKNRIDGRYYIEGIVSLSPQSPTGGCDSQQFALYTKVGQYVKSFILKKVQLYWR</sequence>
<dbReference type="GO" id="GO:0004252">
    <property type="term" value="F:serine-type endopeptidase activity"/>
    <property type="evidence" value="ECO:0007669"/>
    <property type="project" value="InterPro"/>
</dbReference>
<dbReference type="OrthoDB" id="6744641at2759"/>
<dbReference type="InterPro" id="IPR009003">
    <property type="entry name" value="Peptidase_S1_PA"/>
</dbReference>
<comment type="caution">
    <text evidence="4">The sequence shown here is derived from an EMBL/GenBank/DDBJ whole genome shotgun (WGS) entry which is preliminary data.</text>
</comment>
<reference evidence="4 5" key="1">
    <citation type="submission" date="2017-03" db="EMBL/GenBank/DDBJ databases">
        <title>Genome of the blue death feigning beetle - Asbolus verrucosus.</title>
        <authorList>
            <person name="Rider S.D."/>
        </authorList>
    </citation>
    <scope>NUCLEOTIDE SEQUENCE [LARGE SCALE GENOMIC DNA]</scope>
    <source>
        <strain evidence="4">Butters</strain>
        <tissue evidence="4">Head and leg muscle</tissue>
    </source>
</reference>
<comment type="similarity">
    <text evidence="2">Belongs to the peptidase S1 family. CLIP subfamily.</text>
</comment>
<dbReference type="PROSITE" id="PS50240">
    <property type="entry name" value="TRYPSIN_DOM"/>
    <property type="match status" value="1"/>
</dbReference>
<keyword evidence="5" id="KW-1185">Reference proteome</keyword>
<evidence type="ECO:0000313" key="4">
    <source>
        <dbReference type="EMBL" id="RZC37544.1"/>
    </source>
</evidence>
<accession>A0A482VXP4</accession>
<evidence type="ECO:0000313" key="5">
    <source>
        <dbReference type="Proteomes" id="UP000292052"/>
    </source>
</evidence>
<dbReference type="EMBL" id="QDEB01051793">
    <property type="protein sequence ID" value="RZC37544.1"/>
    <property type="molecule type" value="Genomic_DNA"/>
</dbReference>
<evidence type="ECO:0000256" key="1">
    <source>
        <dbReference type="ARBA" id="ARBA00023157"/>
    </source>
</evidence>